<evidence type="ECO:0000256" key="9">
    <source>
        <dbReference type="PIRSR" id="PIRSR600246-3"/>
    </source>
</evidence>
<keyword evidence="5" id="KW-0068">Autocatalytic cleavage</keyword>
<evidence type="ECO:0000256" key="2">
    <source>
        <dbReference type="ARBA" id="ARBA00010872"/>
    </source>
</evidence>
<comment type="catalytic activity">
    <reaction evidence="6">
        <text>L-asparagine + H2O = L-aspartate + NH4(+)</text>
        <dbReference type="Rhea" id="RHEA:21016"/>
        <dbReference type="ChEBI" id="CHEBI:15377"/>
        <dbReference type="ChEBI" id="CHEBI:28938"/>
        <dbReference type="ChEBI" id="CHEBI:29991"/>
        <dbReference type="ChEBI" id="CHEBI:58048"/>
        <dbReference type="EC" id="3.5.1.1"/>
    </reaction>
</comment>
<dbReference type="InterPro" id="IPR033844">
    <property type="entry name" value="ASRGL1_meta"/>
</dbReference>
<evidence type="ECO:0000256" key="4">
    <source>
        <dbReference type="ARBA" id="ARBA00022801"/>
    </source>
</evidence>
<feature type="binding site" evidence="8">
    <location>
        <begin position="230"/>
        <end position="233"/>
    </location>
    <ligand>
        <name>substrate</name>
    </ligand>
</feature>
<comment type="catalytic activity">
    <reaction evidence="1">
        <text>Cleavage of a beta-linked Asp residue from the N-terminus of a polypeptide.</text>
        <dbReference type="EC" id="3.4.19.5"/>
    </reaction>
</comment>
<protein>
    <recommendedName>
        <fullName evidence="12">Asparaginase</fullName>
    </recommendedName>
</protein>
<evidence type="ECO:0000313" key="11">
    <source>
        <dbReference type="Proteomes" id="UP001283361"/>
    </source>
</evidence>
<comment type="similarity">
    <text evidence="2">Belongs to the Ntn-hydrolase family.</text>
</comment>
<dbReference type="Pfam" id="PF01112">
    <property type="entry name" value="Asparaginase_2"/>
    <property type="match status" value="1"/>
</dbReference>
<evidence type="ECO:0000256" key="6">
    <source>
        <dbReference type="ARBA" id="ARBA00049366"/>
    </source>
</evidence>
<organism evidence="10 11">
    <name type="scientific">Elysia crispata</name>
    <name type="common">lettuce slug</name>
    <dbReference type="NCBI Taxonomy" id="231223"/>
    <lineage>
        <taxon>Eukaryota</taxon>
        <taxon>Metazoa</taxon>
        <taxon>Spiralia</taxon>
        <taxon>Lophotrochozoa</taxon>
        <taxon>Mollusca</taxon>
        <taxon>Gastropoda</taxon>
        <taxon>Heterobranchia</taxon>
        <taxon>Euthyneura</taxon>
        <taxon>Panpulmonata</taxon>
        <taxon>Sacoglossa</taxon>
        <taxon>Placobranchoidea</taxon>
        <taxon>Plakobranchidae</taxon>
        <taxon>Elysia</taxon>
    </lineage>
</organism>
<name>A0AAE0Z0E7_9GAST</name>
<keyword evidence="3" id="KW-0645">Protease</keyword>
<dbReference type="InterPro" id="IPR000246">
    <property type="entry name" value="Peptidase_T2"/>
</dbReference>
<evidence type="ECO:0000256" key="8">
    <source>
        <dbReference type="PIRSR" id="PIRSR600246-2"/>
    </source>
</evidence>
<feature type="active site" description="Nucleophile" evidence="7">
    <location>
        <position position="179"/>
    </location>
</feature>
<dbReference type="GO" id="GO:0005737">
    <property type="term" value="C:cytoplasm"/>
    <property type="evidence" value="ECO:0007669"/>
    <property type="project" value="TreeGrafter"/>
</dbReference>
<keyword evidence="4" id="KW-0378">Hydrolase</keyword>
<keyword evidence="11" id="KW-1185">Reference proteome</keyword>
<evidence type="ECO:0000256" key="7">
    <source>
        <dbReference type="PIRSR" id="PIRSR600246-1"/>
    </source>
</evidence>
<dbReference type="Proteomes" id="UP001283361">
    <property type="component" value="Unassembled WGS sequence"/>
</dbReference>
<dbReference type="EMBL" id="JAWDGP010004990">
    <property type="protein sequence ID" value="KAK3760385.1"/>
    <property type="molecule type" value="Genomic_DNA"/>
</dbReference>
<dbReference type="FunFam" id="3.60.20.30:FF:000001">
    <property type="entry name" value="Isoaspartyl peptidase/L-asparaginase"/>
    <property type="match status" value="1"/>
</dbReference>
<comment type="caution">
    <text evidence="10">The sequence shown here is derived from an EMBL/GenBank/DDBJ whole genome shotgun (WGS) entry which is preliminary data.</text>
</comment>
<dbReference type="GO" id="GO:0008798">
    <property type="term" value="F:beta-aspartyl-peptidase activity"/>
    <property type="evidence" value="ECO:0007669"/>
    <property type="project" value="UniProtKB-EC"/>
</dbReference>
<evidence type="ECO:0000313" key="10">
    <source>
        <dbReference type="EMBL" id="KAK3760385.1"/>
    </source>
</evidence>
<dbReference type="GO" id="GO:0033345">
    <property type="term" value="P:L-asparagine catabolic process via L-aspartate"/>
    <property type="evidence" value="ECO:0007669"/>
    <property type="project" value="TreeGrafter"/>
</dbReference>
<feature type="binding site" evidence="8">
    <location>
        <begin position="207"/>
        <end position="210"/>
    </location>
    <ligand>
        <name>substrate</name>
    </ligand>
</feature>
<gene>
    <name evidence="10" type="ORF">RRG08_029415</name>
</gene>
<evidence type="ECO:0000256" key="5">
    <source>
        <dbReference type="ARBA" id="ARBA00022813"/>
    </source>
</evidence>
<dbReference type="GO" id="GO:0006508">
    <property type="term" value="P:proteolysis"/>
    <property type="evidence" value="ECO:0007669"/>
    <property type="project" value="UniProtKB-KW"/>
</dbReference>
<dbReference type="PANTHER" id="PTHR10188">
    <property type="entry name" value="L-ASPARAGINASE"/>
    <property type="match status" value="1"/>
</dbReference>
<dbReference type="InterPro" id="IPR029055">
    <property type="entry name" value="Ntn_hydrolases_N"/>
</dbReference>
<dbReference type="PANTHER" id="PTHR10188:SF41">
    <property type="entry name" value="ISOASPARTYL PEPTIDASE_L-ASPARAGINASE"/>
    <property type="match status" value="1"/>
</dbReference>
<dbReference type="AlphaFoldDB" id="A0AAE0Z0E7"/>
<dbReference type="Gene3D" id="3.60.20.30">
    <property type="entry name" value="(Glycosyl)asparaginase"/>
    <property type="match status" value="1"/>
</dbReference>
<feature type="site" description="Cleavage; by autolysis" evidence="9">
    <location>
        <begin position="178"/>
        <end position="179"/>
    </location>
</feature>
<evidence type="ECO:0000256" key="3">
    <source>
        <dbReference type="ARBA" id="ARBA00022670"/>
    </source>
</evidence>
<evidence type="ECO:0008006" key="12">
    <source>
        <dbReference type="Google" id="ProtNLM"/>
    </source>
</evidence>
<proteinExistence type="inferred from homology"/>
<dbReference type="SUPFAM" id="SSF56235">
    <property type="entry name" value="N-terminal nucleophile aminohydrolases (Ntn hydrolases)"/>
    <property type="match status" value="1"/>
</dbReference>
<evidence type="ECO:0000256" key="1">
    <source>
        <dbReference type="ARBA" id="ARBA00000306"/>
    </source>
</evidence>
<reference evidence="10" key="1">
    <citation type="journal article" date="2023" name="G3 (Bethesda)">
        <title>A reference genome for the long-term kleptoplast-retaining sea slug Elysia crispata morphotype clarki.</title>
        <authorList>
            <person name="Eastman K.E."/>
            <person name="Pendleton A.L."/>
            <person name="Shaikh M.A."/>
            <person name="Suttiyut T."/>
            <person name="Ogas R."/>
            <person name="Tomko P."/>
            <person name="Gavelis G."/>
            <person name="Widhalm J.R."/>
            <person name="Wisecaver J.H."/>
        </authorList>
    </citation>
    <scope>NUCLEOTIDE SEQUENCE</scope>
    <source>
        <strain evidence="10">ECLA1</strain>
    </source>
</reference>
<accession>A0AAE0Z0E7</accession>
<dbReference type="CDD" id="cd04702">
    <property type="entry name" value="ASRGL1_like"/>
    <property type="match status" value="1"/>
</dbReference>
<sequence>MFEPAIIVHGGAGTHPSEWKKREPYLAGVKDATLQGHAKLARGGSALDAVEAAVIALENNPLFNTGHGSVLNLKGNVEMDAIVIDGRTLSSGAVCGVRGCPNPVRVARLVMEKTNHCLLTGEGAQDFMESQGILPVPDSQLIVPGMRLAWEKAVLTDKASSLPAASQRTASDLPPGCDTVGAVAMDAHGNVAAATSTGGTTAKLPGRVGDSPIIGAGAYADSSVGAISTTGDGESIMKVCLARRTAELLETGVPAQESAARALRFMHEKVGGEAGVIVLAKDGNRCHVARHFISTTMPWVAVNNGCITWGIDQGQEESASLE</sequence>
<dbReference type="GO" id="GO:0004067">
    <property type="term" value="F:asparaginase activity"/>
    <property type="evidence" value="ECO:0007669"/>
    <property type="project" value="UniProtKB-EC"/>
</dbReference>